<dbReference type="GO" id="GO:0140359">
    <property type="term" value="F:ABC-type transporter activity"/>
    <property type="evidence" value="ECO:0007669"/>
    <property type="project" value="InterPro"/>
</dbReference>
<feature type="transmembrane region" description="Helical" evidence="1">
    <location>
        <begin position="144"/>
        <end position="172"/>
    </location>
</feature>
<evidence type="ECO:0000313" key="5">
    <source>
        <dbReference type="Proteomes" id="UP001321018"/>
    </source>
</evidence>
<keyword evidence="1" id="KW-1133">Transmembrane helix</keyword>
<dbReference type="RefSeq" id="WP_338002889.1">
    <property type="nucleotide sequence ID" value="NZ_JAOPKA010000003.1"/>
</dbReference>
<dbReference type="Proteomes" id="UP001321018">
    <property type="component" value="Unassembled WGS sequence"/>
</dbReference>
<proteinExistence type="predicted"/>
<dbReference type="Proteomes" id="UP001320972">
    <property type="component" value="Unassembled WGS sequence"/>
</dbReference>
<feature type="transmembrane region" description="Helical" evidence="1">
    <location>
        <begin position="220"/>
        <end position="243"/>
    </location>
</feature>
<comment type="caution">
    <text evidence="2">The sequence shown here is derived from an EMBL/GenBank/DDBJ whole genome shotgun (WGS) entry which is preliminary data.</text>
</comment>
<evidence type="ECO:0000313" key="3">
    <source>
        <dbReference type="EMBL" id="MCU4973624.1"/>
    </source>
</evidence>
<feature type="transmembrane region" description="Helical" evidence="1">
    <location>
        <begin position="68"/>
        <end position="89"/>
    </location>
</feature>
<organism evidence="2 5">
    <name type="scientific">Natronoglomus mannanivorans</name>
    <dbReference type="NCBI Taxonomy" id="2979990"/>
    <lineage>
        <taxon>Archaea</taxon>
        <taxon>Methanobacteriati</taxon>
        <taxon>Methanobacteriota</taxon>
        <taxon>Stenosarchaea group</taxon>
        <taxon>Halobacteria</taxon>
        <taxon>Halobacteriales</taxon>
        <taxon>Natrialbaceae</taxon>
        <taxon>Natronoglomus</taxon>
    </lineage>
</organism>
<feature type="transmembrane region" description="Helical" evidence="1">
    <location>
        <begin position="101"/>
        <end position="123"/>
    </location>
</feature>
<accession>A0AAP3E151</accession>
<name>A0AAP3E151_9EURY</name>
<reference evidence="2 4" key="1">
    <citation type="submission" date="2022-09" db="EMBL/GenBank/DDBJ databases">
        <title>Enrichment on poylsaccharides allowed isolation of novel metabolic and taxonomic groups of Haloarchaea.</title>
        <authorList>
            <person name="Sorokin D.Y."/>
            <person name="Elcheninov A.G."/>
            <person name="Khizhniak T.V."/>
            <person name="Kolganova T.V."/>
            <person name="Kublanov I.V."/>
        </authorList>
    </citation>
    <scope>NUCLEOTIDE SEQUENCE</scope>
    <source>
        <strain evidence="3 4">AArc-m2/3/4</strain>
        <strain evidence="2">AArc-xg1-1</strain>
    </source>
</reference>
<feature type="transmembrane region" description="Helical" evidence="1">
    <location>
        <begin position="290"/>
        <end position="309"/>
    </location>
</feature>
<keyword evidence="1" id="KW-0812">Transmembrane</keyword>
<evidence type="ECO:0000256" key="1">
    <source>
        <dbReference type="SAM" id="Phobius"/>
    </source>
</evidence>
<dbReference type="GO" id="GO:0005886">
    <property type="term" value="C:plasma membrane"/>
    <property type="evidence" value="ECO:0007669"/>
    <property type="project" value="UniProtKB-SubCell"/>
</dbReference>
<dbReference type="PANTHER" id="PTHR43471:SF1">
    <property type="entry name" value="ABC TRANSPORTER PERMEASE PROTEIN NOSY-RELATED"/>
    <property type="match status" value="1"/>
</dbReference>
<dbReference type="Pfam" id="PF12679">
    <property type="entry name" value="ABC2_membrane_2"/>
    <property type="match status" value="1"/>
</dbReference>
<dbReference type="EMBL" id="JAOPKA010000003">
    <property type="protein sequence ID" value="MCU4741053.1"/>
    <property type="molecule type" value="Genomic_DNA"/>
</dbReference>
<keyword evidence="4" id="KW-1185">Reference proteome</keyword>
<dbReference type="PANTHER" id="PTHR43471">
    <property type="entry name" value="ABC TRANSPORTER PERMEASE"/>
    <property type="match status" value="1"/>
</dbReference>
<keyword evidence="1" id="KW-0472">Membrane</keyword>
<gene>
    <name evidence="3" type="ORF">OB955_12860</name>
    <name evidence="2" type="ORF">OB960_06510</name>
</gene>
<evidence type="ECO:0000313" key="4">
    <source>
        <dbReference type="Proteomes" id="UP001320972"/>
    </source>
</evidence>
<dbReference type="EMBL" id="JAOPKB010000007">
    <property type="protein sequence ID" value="MCU4973624.1"/>
    <property type="molecule type" value="Genomic_DNA"/>
</dbReference>
<dbReference type="AlphaFoldDB" id="A0AAP3E151"/>
<evidence type="ECO:0000313" key="2">
    <source>
        <dbReference type="EMBL" id="MCU4741053.1"/>
    </source>
</evidence>
<sequence>MTKQTQDPIPDGGYEVGMVGSETTAEAETETETNTNTNTSFVSAAKDGLRQTVVLAETEYRLAVRGRWAIALTAIFAAFALGLTTFSGANVSPDGFDRTVASLAVLAGYLAPLVALAFGYDAIVGREESGWLRALFALPVSRSWIVLGTVLGRGIVLASATVVGFGIAGGFLLWEFGLAGFETYVGFVLATAALGLAFLAIAVLLSTVAREKTHALGLSLLAWAWFVLVHDLLALGVIAAFSLPDAVLSAMLLANPASVFRALVLGSLGAGGDAGFASALADVGLSTVPLVAALLAWAVVPIAVAAIVIRRRRV</sequence>
<protein>
    <submittedName>
        <fullName evidence="2">ABC transporter permease</fullName>
    </submittedName>
</protein>
<feature type="transmembrane region" description="Helical" evidence="1">
    <location>
        <begin position="184"/>
        <end position="208"/>
    </location>
</feature>